<sequence>METEKVHGLKPVKIGRTRPQWNSEIFYSSRVTRDKKGKKIAESKPKRFLIIPQPDQKHPTRFRDFAFIEAYTPTPKTLKQTTARNLELYEILTPDQEKQLSTNLE</sequence>
<name>X1V524_9ZZZZ</name>
<reference evidence="1" key="1">
    <citation type="journal article" date="2014" name="Front. Microbiol.">
        <title>High frequency of phylogenetically diverse reductive dehalogenase-homologous genes in deep subseafloor sedimentary metagenomes.</title>
        <authorList>
            <person name="Kawai M."/>
            <person name="Futagami T."/>
            <person name="Toyoda A."/>
            <person name="Takaki Y."/>
            <person name="Nishi S."/>
            <person name="Hori S."/>
            <person name="Arai W."/>
            <person name="Tsubouchi T."/>
            <person name="Morono Y."/>
            <person name="Uchiyama I."/>
            <person name="Ito T."/>
            <person name="Fujiyama A."/>
            <person name="Inagaki F."/>
            <person name="Takami H."/>
        </authorList>
    </citation>
    <scope>NUCLEOTIDE SEQUENCE</scope>
    <source>
        <strain evidence="1">Expedition CK06-06</strain>
    </source>
</reference>
<comment type="caution">
    <text evidence="1">The sequence shown here is derived from an EMBL/GenBank/DDBJ whole genome shotgun (WGS) entry which is preliminary data.</text>
</comment>
<evidence type="ECO:0000313" key="1">
    <source>
        <dbReference type="EMBL" id="GAJ07256.1"/>
    </source>
</evidence>
<organism evidence="1">
    <name type="scientific">marine sediment metagenome</name>
    <dbReference type="NCBI Taxonomy" id="412755"/>
    <lineage>
        <taxon>unclassified sequences</taxon>
        <taxon>metagenomes</taxon>
        <taxon>ecological metagenomes</taxon>
    </lineage>
</organism>
<proteinExistence type="predicted"/>
<dbReference type="AlphaFoldDB" id="X1V524"/>
<feature type="non-terminal residue" evidence="1">
    <location>
        <position position="105"/>
    </location>
</feature>
<accession>X1V524</accession>
<dbReference type="EMBL" id="BARW01030559">
    <property type="protein sequence ID" value="GAJ07256.1"/>
    <property type="molecule type" value="Genomic_DNA"/>
</dbReference>
<gene>
    <name evidence="1" type="ORF">S12H4_48830</name>
</gene>
<protein>
    <submittedName>
        <fullName evidence="1">Uncharacterized protein</fullName>
    </submittedName>
</protein>